<reference evidence="2" key="1">
    <citation type="submission" date="2020-07" db="EMBL/GenBank/DDBJ databases">
        <title>Huge and variable diversity of episymbiotic CPR bacteria and DPANN archaea in groundwater ecosystems.</title>
        <authorList>
            <person name="He C.Y."/>
            <person name="Keren R."/>
            <person name="Whittaker M."/>
            <person name="Farag I.F."/>
            <person name="Doudna J."/>
            <person name="Cate J.H.D."/>
            <person name="Banfield J.F."/>
        </authorList>
    </citation>
    <scope>NUCLEOTIDE SEQUENCE</scope>
    <source>
        <strain evidence="2">NC_groundwater_1586_Pr3_B-0.1um_66_15</strain>
    </source>
</reference>
<comment type="caution">
    <text evidence="2">The sequence shown here is derived from an EMBL/GenBank/DDBJ whole genome shotgun (WGS) entry which is preliminary data.</text>
</comment>
<feature type="chain" id="PRO_5038025134" evidence="1">
    <location>
        <begin position="27"/>
        <end position="236"/>
    </location>
</feature>
<evidence type="ECO:0000256" key="1">
    <source>
        <dbReference type="SAM" id="SignalP"/>
    </source>
</evidence>
<feature type="signal peptide" evidence="1">
    <location>
        <begin position="1"/>
        <end position="26"/>
    </location>
</feature>
<name>A0A933KZQ1_9HYPH</name>
<dbReference type="PROSITE" id="PS51257">
    <property type="entry name" value="PROKAR_LIPOPROTEIN"/>
    <property type="match status" value="1"/>
</dbReference>
<evidence type="ECO:0000313" key="2">
    <source>
        <dbReference type="EMBL" id="MBI4920552.1"/>
    </source>
</evidence>
<protein>
    <submittedName>
        <fullName evidence="2">Uncharacterized protein</fullName>
    </submittedName>
</protein>
<dbReference type="EMBL" id="JACRAF010000006">
    <property type="protein sequence ID" value="MBI4920552.1"/>
    <property type="molecule type" value="Genomic_DNA"/>
</dbReference>
<evidence type="ECO:0000313" key="3">
    <source>
        <dbReference type="Proteomes" id="UP000782610"/>
    </source>
</evidence>
<organism evidence="2 3">
    <name type="scientific">Devosia nanyangense</name>
    <dbReference type="NCBI Taxonomy" id="1228055"/>
    <lineage>
        <taxon>Bacteria</taxon>
        <taxon>Pseudomonadati</taxon>
        <taxon>Pseudomonadota</taxon>
        <taxon>Alphaproteobacteria</taxon>
        <taxon>Hyphomicrobiales</taxon>
        <taxon>Devosiaceae</taxon>
        <taxon>Devosia</taxon>
    </lineage>
</organism>
<keyword evidence="1" id="KW-0732">Signal</keyword>
<dbReference type="Proteomes" id="UP000782610">
    <property type="component" value="Unassembled WGS sequence"/>
</dbReference>
<sequence length="236" mass="25662">MLRSGVFTAAALALALGLGACAAARAQEALDPGAMTCDTVTSKAIPTFIDPWLQKYQSQLFGTAGDEKFDKLGALLEFNDLIVTDNDVICIRRWEDDDKLVNVLIPLAAGPDVRLRVPATLILQNIVDNTNICRVLASLAAGGVDLDPDARYDLLLVVWQVANYAYSDVAQWMLAVLDLTDKALPGDFAKTQDLIQSIRDTLTGRRLGVEKLLSDKNQPKYQECLTALAPYIPIPS</sequence>
<accession>A0A933KZQ1</accession>
<gene>
    <name evidence="2" type="ORF">HY834_02290</name>
</gene>
<proteinExistence type="predicted"/>
<dbReference type="AlphaFoldDB" id="A0A933KZQ1"/>